<gene>
    <name evidence="1" type="ORF">METZ01_LOCUS217537</name>
</gene>
<dbReference type="AlphaFoldDB" id="A0A382FR31"/>
<evidence type="ECO:0000313" key="1">
    <source>
        <dbReference type="EMBL" id="SVB64683.1"/>
    </source>
</evidence>
<accession>A0A382FR31</accession>
<organism evidence="1">
    <name type="scientific">marine metagenome</name>
    <dbReference type="NCBI Taxonomy" id="408172"/>
    <lineage>
        <taxon>unclassified sequences</taxon>
        <taxon>metagenomes</taxon>
        <taxon>ecological metagenomes</taxon>
    </lineage>
</organism>
<reference evidence="1" key="1">
    <citation type="submission" date="2018-05" db="EMBL/GenBank/DDBJ databases">
        <authorList>
            <person name="Lanie J.A."/>
            <person name="Ng W.-L."/>
            <person name="Kazmierczak K.M."/>
            <person name="Andrzejewski T.M."/>
            <person name="Davidsen T.M."/>
            <person name="Wayne K.J."/>
            <person name="Tettelin H."/>
            <person name="Glass J.I."/>
            <person name="Rusch D."/>
            <person name="Podicherti R."/>
            <person name="Tsui H.-C.T."/>
            <person name="Winkler M.E."/>
        </authorList>
    </citation>
    <scope>NUCLEOTIDE SEQUENCE</scope>
</reference>
<protein>
    <submittedName>
        <fullName evidence="1">Uncharacterized protein</fullName>
    </submittedName>
</protein>
<sequence>MKELVGMMVMMTFWKSSRKMMCQYPFQVA</sequence>
<proteinExistence type="predicted"/>
<name>A0A382FR31_9ZZZZ</name>
<dbReference type="EMBL" id="UINC01051023">
    <property type="protein sequence ID" value="SVB64683.1"/>
    <property type="molecule type" value="Genomic_DNA"/>
</dbReference>